<feature type="region of interest" description="Disordered" evidence="1">
    <location>
        <begin position="1"/>
        <end position="117"/>
    </location>
</feature>
<protein>
    <submittedName>
        <fullName evidence="2">Uncharacterized protein</fullName>
    </submittedName>
</protein>
<feature type="compositionally biased region" description="Basic and acidic residues" evidence="1">
    <location>
        <begin position="64"/>
        <end position="74"/>
    </location>
</feature>
<dbReference type="RefSeq" id="WP_053823635.1">
    <property type="nucleotide sequence ID" value="NZ_BAAAEB010000001.1"/>
</dbReference>
<dbReference type="Proteomes" id="UP000542973">
    <property type="component" value="Unassembled WGS sequence"/>
</dbReference>
<reference evidence="2 3" key="1">
    <citation type="submission" date="2020-05" db="EMBL/GenBank/DDBJ databases">
        <title>MicrobeNet Type strains.</title>
        <authorList>
            <person name="Nicholson A.C."/>
        </authorList>
    </citation>
    <scope>NUCLEOTIDE SEQUENCE [LARGE SCALE GENOMIC DNA]</scope>
    <source>
        <strain evidence="2 3">ATCC 700815</strain>
    </source>
</reference>
<organism evidence="2 3">
    <name type="scientific">Cupriavidus gilardii</name>
    <dbReference type="NCBI Taxonomy" id="82541"/>
    <lineage>
        <taxon>Bacteria</taxon>
        <taxon>Pseudomonadati</taxon>
        <taxon>Pseudomonadota</taxon>
        <taxon>Betaproteobacteria</taxon>
        <taxon>Burkholderiales</taxon>
        <taxon>Burkholderiaceae</taxon>
        <taxon>Cupriavidus</taxon>
    </lineage>
</organism>
<name>A0A849B7F1_9BURK</name>
<comment type="caution">
    <text evidence="2">The sequence shown here is derived from an EMBL/GenBank/DDBJ whole genome shotgun (WGS) entry which is preliminary data.</text>
</comment>
<sequence>MATESRPGTESPHGGDPVGQRNDQGGSKSAGPTPAQGAPDAGGRNERRDGQRDGQGNGQANDQRNGRHDVERDGGGGSARESDPAGGRDLPDENGEPPSVKRPGGNPEESEPPVENI</sequence>
<proteinExistence type="predicted"/>
<feature type="compositionally biased region" description="Acidic residues" evidence="1">
    <location>
        <begin position="108"/>
        <end position="117"/>
    </location>
</feature>
<evidence type="ECO:0000313" key="3">
    <source>
        <dbReference type="Proteomes" id="UP000542973"/>
    </source>
</evidence>
<gene>
    <name evidence="2" type="ORF">HLB16_11945</name>
</gene>
<accession>A0A849B7F1</accession>
<feature type="compositionally biased region" description="Basic and acidic residues" evidence="1">
    <location>
        <begin position="43"/>
        <end position="52"/>
    </location>
</feature>
<evidence type="ECO:0000313" key="2">
    <source>
        <dbReference type="EMBL" id="NNH11591.1"/>
    </source>
</evidence>
<evidence type="ECO:0000256" key="1">
    <source>
        <dbReference type="SAM" id="MobiDB-lite"/>
    </source>
</evidence>
<dbReference type="AlphaFoldDB" id="A0A849B7F1"/>
<dbReference type="EMBL" id="JABEMD010000017">
    <property type="protein sequence ID" value="NNH11591.1"/>
    <property type="molecule type" value="Genomic_DNA"/>
</dbReference>